<evidence type="ECO:0000256" key="1">
    <source>
        <dbReference type="ARBA" id="ARBA00022468"/>
    </source>
</evidence>
<dbReference type="SUPFAM" id="SSF48350">
    <property type="entry name" value="GTPase activation domain, GAP"/>
    <property type="match status" value="1"/>
</dbReference>
<organism evidence="5 6">
    <name type="scientific">Agrocybe pediades</name>
    <dbReference type="NCBI Taxonomy" id="84607"/>
    <lineage>
        <taxon>Eukaryota</taxon>
        <taxon>Fungi</taxon>
        <taxon>Dikarya</taxon>
        <taxon>Basidiomycota</taxon>
        <taxon>Agaricomycotina</taxon>
        <taxon>Agaricomycetes</taxon>
        <taxon>Agaricomycetidae</taxon>
        <taxon>Agaricales</taxon>
        <taxon>Agaricineae</taxon>
        <taxon>Strophariaceae</taxon>
        <taxon>Agrocybe</taxon>
    </lineage>
</organism>
<dbReference type="InterPro" id="IPR001936">
    <property type="entry name" value="RasGAP_dom"/>
</dbReference>
<keyword evidence="6" id="KW-1185">Reference proteome</keyword>
<dbReference type="AlphaFoldDB" id="A0A8H4VVN4"/>
<dbReference type="CDD" id="cd05137">
    <property type="entry name" value="RasGAP_CLA2_BUD2"/>
    <property type="match status" value="1"/>
</dbReference>
<reference evidence="5 6" key="1">
    <citation type="submission" date="2019-12" db="EMBL/GenBank/DDBJ databases">
        <authorList>
            <person name="Floudas D."/>
            <person name="Bentzer J."/>
            <person name="Ahren D."/>
            <person name="Johansson T."/>
            <person name="Persson P."/>
            <person name="Tunlid A."/>
        </authorList>
    </citation>
    <scope>NUCLEOTIDE SEQUENCE [LARGE SCALE GENOMIC DNA]</scope>
    <source>
        <strain evidence="5 6">CBS 102.39</strain>
    </source>
</reference>
<dbReference type="SMART" id="SM00239">
    <property type="entry name" value="C2"/>
    <property type="match status" value="1"/>
</dbReference>
<feature type="domain" description="C2" evidence="3">
    <location>
        <begin position="172"/>
        <end position="304"/>
    </location>
</feature>
<dbReference type="GO" id="GO:0005096">
    <property type="term" value="F:GTPase activator activity"/>
    <property type="evidence" value="ECO:0007669"/>
    <property type="project" value="UniProtKB-KW"/>
</dbReference>
<keyword evidence="1" id="KW-0343">GTPase activation</keyword>
<evidence type="ECO:0000313" key="6">
    <source>
        <dbReference type="Proteomes" id="UP000521872"/>
    </source>
</evidence>
<dbReference type="PROSITE" id="PS50018">
    <property type="entry name" value="RAS_GTPASE_ACTIV_2"/>
    <property type="match status" value="1"/>
</dbReference>
<dbReference type="EMBL" id="JAACJL010000001">
    <property type="protein sequence ID" value="KAF4623907.1"/>
    <property type="molecule type" value="Genomic_DNA"/>
</dbReference>
<dbReference type="Pfam" id="PF00168">
    <property type="entry name" value="C2"/>
    <property type="match status" value="1"/>
</dbReference>
<evidence type="ECO:0008006" key="7">
    <source>
        <dbReference type="Google" id="ProtNLM"/>
    </source>
</evidence>
<dbReference type="InterPro" id="IPR035892">
    <property type="entry name" value="C2_domain_sf"/>
</dbReference>
<dbReference type="SUPFAM" id="SSF49562">
    <property type="entry name" value="C2 domain (Calcium/lipid-binding domain, CaLB)"/>
    <property type="match status" value="1"/>
</dbReference>
<dbReference type="SMART" id="SM00323">
    <property type="entry name" value="RasGAP"/>
    <property type="match status" value="1"/>
</dbReference>
<dbReference type="OrthoDB" id="775356at2759"/>
<comment type="caution">
    <text evidence="5">The sequence shown here is derived from an EMBL/GenBank/DDBJ whole genome shotgun (WGS) entry which is preliminary data.</text>
</comment>
<evidence type="ECO:0000259" key="3">
    <source>
        <dbReference type="PROSITE" id="PS50004"/>
    </source>
</evidence>
<gene>
    <name evidence="5" type="ORF">D9613_001809</name>
</gene>
<evidence type="ECO:0000259" key="4">
    <source>
        <dbReference type="PROSITE" id="PS50018"/>
    </source>
</evidence>
<proteinExistence type="predicted"/>
<feature type="compositionally biased region" description="Basic residues" evidence="2">
    <location>
        <begin position="836"/>
        <end position="848"/>
    </location>
</feature>
<feature type="compositionally biased region" description="Polar residues" evidence="2">
    <location>
        <begin position="743"/>
        <end position="755"/>
    </location>
</feature>
<dbReference type="PANTHER" id="PTHR10194:SF60">
    <property type="entry name" value="RAS GTPASE-ACTIVATING PROTEIN RASKOL"/>
    <property type="match status" value="1"/>
</dbReference>
<dbReference type="InterPro" id="IPR000008">
    <property type="entry name" value="C2_dom"/>
</dbReference>
<feature type="region of interest" description="Disordered" evidence="2">
    <location>
        <begin position="708"/>
        <end position="848"/>
    </location>
</feature>
<dbReference type="Proteomes" id="UP000521872">
    <property type="component" value="Unassembled WGS sequence"/>
</dbReference>
<dbReference type="PANTHER" id="PTHR10194">
    <property type="entry name" value="RAS GTPASE-ACTIVATING PROTEINS"/>
    <property type="match status" value="1"/>
</dbReference>
<name>A0A8H4VVN4_9AGAR</name>
<evidence type="ECO:0000313" key="5">
    <source>
        <dbReference type="EMBL" id="KAF4623907.1"/>
    </source>
</evidence>
<accession>A0A8H4VVN4</accession>
<dbReference type="Gene3D" id="1.10.506.10">
    <property type="entry name" value="GTPase Activation - p120gap, domain 1"/>
    <property type="match status" value="1"/>
</dbReference>
<dbReference type="PROSITE" id="PS50004">
    <property type="entry name" value="C2"/>
    <property type="match status" value="1"/>
</dbReference>
<sequence length="848" mass="95722">MSDPWDYQTTTDDGSREFLVNVELYISNTAASVLRKPIPYRKKEKQPGTDDVKLREKPSTNWIPLQKNLNAAGHWRAATCRLLQEGERCLLNVYIDESQLYQTVYIHLLNQTDIRHADNSLFYRKDCVGIFCTGGQRWTTSHTSEPLYLQFPNSESCLTWQALLKSYAIPEIYGRWFFPEDGGSYRMWRQVELTVLQGRSLGIIKQDDNDPLDDIDDVLETDGPEAEISCEIHLNDIICSRTTTKSGSGSLDWHESFTFSGLPPFENLDIVVWRERKATRPTVLGIIRVALNTFRRGEAVEGWYPVLQTASVGTEIQLGELRLKIKVDEEIILPYANYTKLMTVCKSRSFLDWMSDLENRLKLKTVSTHLLSIAVATNTVVEQVQEYASREVGSESSSSLHTLFRGNTTLTKAIELCMTWYGKAFLEASIGTVLRRLCMEKVAIEVDPMRSGKGSKDVEKNVEVLLYWCHEFWNAIYAVRNECPHEMRMLFKTIRELVEQRSRAEPSGLEANKQLRWQSVSAFCFLRFIVPAILHPHLFGLYPGLPPLPVQRSLTLVAKVIQSLANLNSNVQKEAFMRGVEDFLKDSLPAMTDYISVVSTPLADILPPQSEDAMDRHEKINIVNTLRQRTRKMTVLDRESVPILPHLLDIPRHLAIITSAVIRSSKELSTRSRTGDSVDAAIDNFCRTCFEVEEEALTRVSHLAQQLASTSRRTSEPDEPTDDSASEQLSQRMGRTTLVEVTGSVTAGGQPSLLQKKSRPATAPSPSGSSSPGRPQAFFPDLPNSDEKRARKGQNRPIHLKAPSTDSFPSAGGRIQPISTHLSNEDSTDLLDENGKRKKGRFRGMLRI</sequence>
<feature type="compositionally biased region" description="Low complexity" evidence="2">
    <location>
        <begin position="760"/>
        <end position="775"/>
    </location>
</feature>
<dbReference type="InterPro" id="IPR008936">
    <property type="entry name" value="Rho_GTPase_activation_prot"/>
</dbReference>
<protein>
    <recommendedName>
        <fullName evidence="7">Rho GTPase activation protein</fullName>
    </recommendedName>
</protein>
<feature type="domain" description="Ras-GAP" evidence="4">
    <location>
        <begin position="362"/>
        <end position="566"/>
    </location>
</feature>
<dbReference type="InterPro" id="IPR039360">
    <property type="entry name" value="Ras_GTPase"/>
</dbReference>
<dbReference type="Gene3D" id="2.60.40.150">
    <property type="entry name" value="C2 domain"/>
    <property type="match status" value="1"/>
</dbReference>
<dbReference type="Pfam" id="PF00616">
    <property type="entry name" value="RasGAP"/>
    <property type="match status" value="1"/>
</dbReference>
<evidence type="ECO:0000256" key="2">
    <source>
        <dbReference type="SAM" id="MobiDB-lite"/>
    </source>
</evidence>